<organism evidence="2 3">
    <name type="scientific">Letharia columbiana</name>
    <dbReference type="NCBI Taxonomy" id="112416"/>
    <lineage>
        <taxon>Eukaryota</taxon>
        <taxon>Fungi</taxon>
        <taxon>Dikarya</taxon>
        <taxon>Ascomycota</taxon>
        <taxon>Pezizomycotina</taxon>
        <taxon>Lecanoromycetes</taxon>
        <taxon>OSLEUM clade</taxon>
        <taxon>Lecanoromycetidae</taxon>
        <taxon>Lecanorales</taxon>
        <taxon>Lecanorineae</taxon>
        <taxon>Parmeliaceae</taxon>
        <taxon>Letharia</taxon>
    </lineage>
</organism>
<dbReference type="EMBL" id="JACCJC010000035">
    <property type="protein sequence ID" value="KAF6233572.1"/>
    <property type="molecule type" value="Genomic_DNA"/>
</dbReference>
<reference evidence="2 3" key="1">
    <citation type="journal article" date="2020" name="Genomics">
        <title>Complete, high-quality genomes from long-read metagenomic sequencing of two wolf lichen thalli reveals enigmatic genome architecture.</title>
        <authorList>
            <person name="McKenzie S.K."/>
            <person name="Walston R.F."/>
            <person name="Allen J.L."/>
        </authorList>
    </citation>
    <scope>NUCLEOTIDE SEQUENCE [LARGE SCALE GENOMIC DNA]</scope>
    <source>
        <strain evidence="2">WasteWater2</strain>
    </source>
</reference>
<protein>
    <submittedName>
        <fullName evidence="2">Uncharacterized protein</fullName>
    </submittedName>
</protein>
<dbReference type="AlphaFoldDB" id="A0A8H6FRX8"/>
<evidence type="ECO:0000313" key="2">
    <source>
        <dbReference type="EMBL" id="KAF6233572.1"/>
    </source>
</evidence>
<gene>
    <name evidence="2" type="ORF">HO173_008129</name>
</gene>
<evidence type="ECO:0000256" key="1">
    <source>
        <dbReference type="SAM" id="MobiDB-lite"/>
    </source>
</evidence>
<dbReference type="RefSeq" id="XP_037162989.1">
    <property type="nucleotide sequence ID" value="XM_037310029.1"/>
</dbReference>
<accession>A0A8H6FRX8</accession>
<sequence>MQVSPCSVDSQGSAFPLDSKAAGLSADSEVSVERSFLQIRTQQIHQNFGTRILAAPRRQRAGCDLRREERPP</sequence>
<keyword evidence="3" id="KW-1185">Reference proteome</keyword>
<proteinExistence type="predicted"/>
<dbReference type="GeneID" id="59289785"/>
<comment type="caution">
    <text evidence="2">The sequence shown here is derived from an EMBL/GenBank/DDBJ whole genome shotgun (WGS) entry which is preliminary data.</text>
</comment>
<name>A0A8H6FRX8_9LECA</name>
<feature type="compositionally biased region" description="Polar residues" evidence="1">
    <location>
        <begin position="1"/>
        <end position="13"/>
    </location>
</feature>
<feature type="region of interest" description="Disordered" evidence="1">
    <location>
        <begin position="1"/>
        <end position="20"/>
    </location>
</feature>
<dbReference type="Proteomes" id="UP000578531">
    <property type="component" value="Unassembled WGS sequence"/>
</dbReference>
<evidence type="ECO:0000313" key="3">
    <source>
        <dbReference type="Proteomes" id="UP000578531"/>
    </source>
</evidence>